<reference evidence="2 3" key="1">
    <citation type="journal article" date="2018" name="Front. Microbiol.">
        <title>Genomic and genetic insights into a cosmopolitan fungus, Paecilomyces variotii (Eurotiales).</title>
        <authorList>
            <person name="Urquhart A.S."/>
            <person name="Mondo S.J."/>
            <person name="Makela M.R."/>
            <person name="Hane J.K."/>
            <person name="Wiebenga A."/>
            <person name="He G."/>
            <person name="Mihaltcheva S."/>
            <person name="Pangilinan J."/>
            <person name="Lipzen A."/>
            <person name="Barry K."/>
            <person name="de Vries R.P."/>
            <person name="Grigoriev I.V."/>
            <person name="Idnurm A."/>
        </authorList>
    </citation>
    <scope>NUCLEOTIDE SEQUENCE [LARGE SCALE GENOMIC DNA]</scope>
    <source>
        <strain evidence="2 3">CBS 101075</strain>
    </source>
</reference>
<evidence type="ECO:0000313" key="2">
    <source>
        <dbReference type="EMBL" id="RWQ97653.1"/>
    </source>
</evidence>
<accession>A0A443I0Q4</accession>
<gene>
    <name evidence="2" type="ORF">C8Q69DRAFT_441837</name>
</gene>
<sequence>MGQYWILCCLDTREHLPTGGIKLGEFLFDCSTGHMTDLLAVPVPPKRSSLKFKSAATSHSPFFKLPAEIHDLVFEKLDIFDVVALSLTNGYLFNIAERHINAAYMSLLGQWAGKRLMCIGDYLEVGDEPSWFSDEDKRLLYPKNANGGDISTTYSVKLFSGLVYQMRNHLERMNDPLLAKKEQWVNRLREIICPPLKTFYPENQPWVLRNLTTKEFVHAEAIALKKEHIHGPDIDFRGFGELVVSRICWSSDPSVSMKNTTRIHRGKWTGHRFDITTLARHELDMKKDTWKDVSEEAKRELHMIWYSEFSHETVEQFEAMLNNWNVKTVRRAEAPL</sequence>
<protein>
    <recommendedName>
        <fullName evidence="1">F-box domain-containing protein</fullName>
    </recommendedName>
</protein>
<evidence type="ECO:0000313" key="3">
    <source>
        <dbReference type="Proteomes" id="UP000283841"/>
    </source>
</evidence>
<dbReference type="InterPro" id="IPR001810">
    <property type="entry name" value="F-box_dom"/>
</dbReference>
<feature type="domain" description="F-box" evidence="1">
    <location>
        <begin position="59"/>
        <end position="107"/>
    </location>
</feature>
<organism evidence="2 3">
    <name type="scientific">Byssochlamys spectabilis</name>
    <name type="common">Paecilomyces variotii</name>
    <dbReference type="NCBI Taxonomy" id="264951"/>
    <lineage>
        <taxon>Eukaryota</taxon>
        <taxon>Fungi</taxon>
        <taxon>Dikarya</taxon>
        <taxon>Ascomycota</taxon>
        <taxon>Pezizomycotina</taxon>
        <taxon>Eurotiomycetes</taxon>
        <taxon>Eurotiomycetidae</taxon>
        <taxon>Eurotiales</taxon>
        <taxon>Thermoascaceae</taxon>
        <taxon>Paecilomyces</taxon>
    </lineage>
</organism>
<dbReference type="OrthoDB" id="2588098at2759"/>
<dbReference type="RefSeq" id="XP_028487298.1">
    <property type="nucleotide sequence ID" value="XM_028628784.1"/>
</dbReference>
<dbReference type="PROSITE" id="PS50181">
    <property type="entry name" value="FBOX"/>
    <property type="match status" value="1"/>
</dbReference>
<dbReference type="EMBL" id="RCNU01000002">
    <property type="protein sequence ID" value="RWQ97653.1"/>
    <property type="molecule type" value="Genomic_DNA"/>
</dbReference>
<proteinExistence type="predicted"/>
<dbReference type="GeneID" id="39598061"/>
<comment type="caution">
    <text evidence="2">The sequence shown here is derived from an EMBL/GenBank/DDBJ whole genome shotgun (WGS) entry which is preliminary data.</text>
</comment>
<keyword evidence="3" id="KW-1185">Reference proteome</keyword>
<dbReference type="STRING" id="264951.A0A443I0Q4"/>
<name>A0A443I0Q4_BYSSP</name>
<dbReference type="VEuPathDB" id="FungiDB:C8Q69DRAFT_441837"/>
<dbReference type="AlphaFoldDB" id="A0A443I0Q4"/>
<evidence type="ECO:0000259" key="1">
    <source>
        <dbReference type="PROSITE" id="PS50181"/>
    </source>
</evidence>
<dbReference type="Proteomes" id="UP000283841">
    <property type="component" value="Unassembled WGS sequence"/>
</dbReference>